<comment type="caution">
    <text evidence="1">The sequence shown here is derived from an EMBL/GenBank/DDBJ whole genome shotgun (WGS) entry which is preliminary data.</text>
</comment>
<protein>
    <submittedName>
        <fullName evidence="1">Uncharacterized protein</fullName>
    </submittedName>
</protein>
<sequence>MVVLMGCCHHGGKRRSFRWKGISFKITDKGCCDVPTGNVPCAPLSKSSIAAFGSLRKRAYKREFPVDACPYDISELAKVSNGEADGCSTCGSKIL</sequence>
<name>A0A8X7YPT0_POPTO</name>
<dbReference type="AlphaFoldDB" id="A0A8X7YPT0"/>
<keyword evidence="2" id="KW-1185">Reference proteome</keyword>
<dbReference type="Proteomes" id="UP000886885">
    <property type="component" value="Chromosome 12D"/>
</dbReference>
<accession>A0A8X7YPT0</accession>
<proteinExistence type="predicted"/>
<reference evidence="1" key="1">
    <citation type="journal article" date="2020" name="bioRxiv">
        <title>Hybrid origin of Populus tomentosa Carr. identified through genome sequencing and phylogenomic analysis.</title>
        <authorList>
            <person name="An X."/>
            <person name="Gao K."/>
            <person name="Chen Z."/>
            <person name="Li J."/>
            <person name="Yang X."/>
            <person name="Yang X."/>
            <person name="Zhou J."/>
            <person name="Guo T."/>
            <person name="Zhao T."/>
            <person name="Huang S."/>
            <person name="Miao D."/>
            <person name="Khan W.U."/>
            <person name="Rao P."/>
            <person name="Ye M."/>
            <person name="Lei B."/>
            <person name="Liao W."/>
            <person name="Wang J."/>
            <person name="Ji L."/>
            <person name="Li Y."/>
            <person name="Guo B."/>
            <person name="Mustafa N.S."/>
            <person name="Li S."/>
            <person name="Yun Q."/>
            <person name="Keller S.R."/>
            <person name="Mao J."/>
            <person name="Zhang R."/>
            <person name="Strauss S.H."/>
        </authorList>
    </citation>
    <scope>NUCLEOTIDE SEQUENCE</scope>
    <source>
        <strain evidence="1">GM15</strain>
        <tissue evidence="1">Leaf</tissue>
    </source>
</reference>
<dbReference type="EMBL" id="JAAWWB010000024">
    <property type="protein sequence ID" value="KAG6753492.1"/>
    <property type="molecule type" value="Genomic_DNA"/>
</dbReference>
<evidence type="ECO:0000313" key="1">
    <source>
        <dbReference type="EMBL" id="KAG6753492.1"/>
    </source>
</evidence>
<organism evidence="1 2">
    <name type="scientific">Populus tomentosa</name>
    <name type="common">Chinese white poplar</name>
    <dbReference type="NCBI Taxonomy" id="118781"/>
    <lineage>
        <taxon>Eukaryota</taxon>
        <taxon>Viridiplantae</taxon>
        <taxon>Streptophyta</taxon>
        <taxon>Embryophyta</taxon>
        <taxon>Tracheophyta</taxon>
        <taxon>Spermatophyta</taxon>
        <taxon>Magnoliopsida</taxon>
        <taxon>eudicotyledons</taxon>
        <taxon>Gunneridae</taxon>
        <taxon>Pentapetalae</taxon>
        <taxon>rosids</taxon>
        <taxon>fabids</taxon>
        <taxon>Malpighiales</taxon>
        <taxon>Salicaceae</taxon>
        <taxon>Saliceae</taxon>
        <taxon>Populus</taxon>
    </lineage>
</organism>
<gene>
    <name evidence="1" type="ORF">POTOM_043560</name>
</gene>
<evidence type="ECO:0000313" key="2">
    <source>
        <dbReference type="Proteomes" id="UP000886885"/>
    </source>
</evidence>